<accession>A0A0M0JV34</accession>
<protein>
    <submittedName>
        <fullName evidence="2">Reverse transcriptase</fullName>
    </submittedName>
</protein>
<dbReference type="PANTHER" id="PTHR19446">
    <property type="entry name" value="REVERSE TRANSCRIPTASES"/>
    <property type="match status" value="1"/>
</dbReference>
<dbReference type="Proteomes" id="UP000037460">
    <property type="component" value="Unassembled WGS sequence"/>
</dbReference>
<feature type="region of interest" description="Disordered" evidence="1">
    <location>
        <begin position="3140"/>
        <end position="3209"/>
    </location>
</feature>
<feature type="region of interest" description="Disordered" evidence="1">
    <location>
        <begin position="121"/>
        <end position="146"/>
    </location>
</feature>
<feature type="compositionally biased region" description="Basic and acidic residues" evidence="1">
    <location>
        <begin position="3198"/>
        <end position="3209"/>
    </location>
</feature>
<evidence type="ECO:0000313" key="3">
    <source>
        <dbReference type="Proteomes" id="UP000037460"/>
    </source>
</evidence>
<feature type="region of interest" description="Disordered" evidence="1">
    <location>
        <begin position="1029"/>
        <end position="1085"/>
    </location>
</feature>
<keyword evidence="3" id="KW-1185">Reference proteome</keyword>
<proteinExistence type="predicted"/>
<feature type="compositionally biased region" description="Low complexity" evidence="1">
    <location>
        <begin position="1044"/>
        <end position="1061"/>
    </location>
</feature>
<feature type="compositionally biased region" description="Acidic residues" evidence="1">
    <location>
        <begin position="514"/>
        <end position="531"/>
    </location>
</feature>
<organism evidence="2 3">
    <name type="scientific">Chrysochromulina tobinii</name>
    <dbReference type="NCBI Taxonomy" id="1460289"/>
    <lineage>
        <taxon>Eukaryota</taxon>
        <taxon>Haptista</taxon>
        <taxon>Haptophyta</taxon>
        <taxon>Prymnesiophyceae</taxon>
        <taxon>Prymnesiales</taxon>
        <taxon>Chrysochromulinaceae</taxon>
        <taxon>Chrysochromulina</taxon>
    </lineage>
</organism>
<name>A0A0M0JV34_9EUKA</name>
<feature type="compositionally biased region" description="Basic residues" evidence="1">
    <location>
        <begin position="460"/>
        <end position="478"/>
    </location>
</feature>
<comment type="caution">
    <text evidence="2">The sequence shown here is derived from an EMBL/GenBank/DDBJ whole genome shotgun (WGS) entry which is preliminary data.</text>
</comment>
<dbReference type="InterPro" id="IPR036691">
    <property type="entry name" value="Endo/exonu/phosph_ase_sf"/>
</dbReference>
<dbReference type="SUPFAM" id="SSF56219">
    <property type="entry name" value="DNase I-like"/>
    <property type="match status" value="1"/>
</dbReference>
<dbReference type="Gene3D" id="3.60.10.10">
    <property type="entry name" value="Endonuclease/exonuclease/phosphatase"/>
    <property type="match status" value="1"/>
</dbReference>
<evidence type="ECO:0000256" key="1">
    <source>
        <dbReference type="SAM" id="MobiDB-lite"/>
    </source>
</evidence>
<sequence length="3209" mass="350812">MLSAALLEGWLSLAAQSIIDRKYEYAQAIRARAASHKAALGRNLAGAGRLAEEAKARKMESAIGDAGQLLEKLRRDAIEKAEGVVPTTASAPRAVFEVKRRRTCLVWNPGGVSVREARAERRLSDRGRRAKRKSTGGAAVQTEERDRALAETLEHEDAEDGGGDVGRGTALRFRGCEALEAIIDEVKGRHAHMFMLSETHLHGKAVDDVADYIGMRLGWQDLSKRCSAGAPEYTPCVVQAPAAKGEWAGVLLAYDPCVFKVIGTQVLVPGRLLEVEVRMIDDSTKMLIYACYMPQQNLPKELHAKVWGKLEEALLVAHMPYVIAGDLNAETAKRLKSMHGIDLDKGGACKRPGEAFLHKLMHGSALDELERPVRLGREDFTLLHVIKTPSIDSEGKETEGEISKHVIDHVLHGGCYGRIGGGQTFTVKVGAEAQKQYHRALGFDIITTDCEEVVVKTARKPKLAKMPKQPTKKSKSAKKSGASAAKQAIARAHALPDRGDDGHGGLVDDAEADVSDRELEEAPEASDEDSEPIGWVAYQEQVVGECSNTMKDWVAGREAACAEALRQLIVKEGPRADGRAKGLARDEAEANYEATHGTLVDHMMQSCMSVARKVIGAPAARKGRKQTASEVLRRKLDKYLEIEREIEEARPSDLEFGFYGKFPARWHRRESALTPELRHLFLRDSGLMAAPARRERELLLVRRCVDASVKEIDEHRLDVRLDYVNEQLQVLAERELGYARAAAEVIRRERAGLMSKKDRGPGGQLVAIEDEATGNMLTGAARDKAVAAKVRAANTPNIVCLEAAGHLMHRCAIERGETRGGATAREAGAAHQIVEDAESRLSRRPRFAAKSERVEKCQRPPAGELFVVGNVQFPNDAHQGRVRYDGTRHGLLGNPFKMGVDGKDEALRDLVCECYEIWYVHGKDAYETAVEKGLPIECVAPGLGRVNPIDIDNEINSLVSIAIELGKRVVLDCTCEPKRCHLRFVARLCNERAQKRLDEKAAKLAGECNDCDDERGADADALIPLIPPVHGEADRAPAGPAAMGDSEAATGEEGAGASARSESLRTRGGGSTGSDMAAEESEAHAEYNGDDMEIELDAGGETAVSQGVQTEEQRAQQRRAFEDQLWRDRLRSAIDASDASEGDKDRVYEYWTGEYQLEFNETGEKCIDRRVLALLQRVLTPERVMQLTKSVKEKLATGLDEFNVVLIKQGGPELAKLFAESIATEVAAFSFPTSWTTWHATLIPKPGKDRCKLSGWREIWIQAHLWKMVVGAILPECAEVFARTRPWCNAGFEAGRGCPEQSAALRARLELHMRLRQPLHIYLQDYSVFFPSVSRQLVAFILHELGASTVSMQILREVQDQVMGAFKTAGGPTELAPMLRGEPIGGVESPLFSLPVAALVQRALEIYVPGSPLPGRRELRVAALQLWYADDGALADSIEGVIQTAVDLMIFLSEEILGLKVGHDVVEASKSASLSWIWDKLRNEFVRGNGTKFRVPLGISREDIELARAVSYRYLGVDFDPDLDINKVEETYRARASAIVTMINNLGGGSCDQLALAINTVWQGIFIFPARTIPFTEKAAKALNAKATKVLCNHGNRLRHTKIVGAFISSKSGGLGLRPAQSTMAAGIIDERARAFSGRRGEPARAVQLAAHLVFAASLGWDGPSHEAPTAFDFVISERWLPLLRLDVPSECVALHLAKLGLNWRGTGVAECAADARRAAARGEQAATKARLINMTNVTPSLRLHGLGINSLDELHAGCGELLSAERIELIYARPGWAWSDIDKAHVRRLLREVADDARAKVALGEWRERGVRMEGEIALTELINVGRRRALSMLSRIAGILWCKDAGGGRPDERSYEYAELNEIDEAIAWMDEADVSRWEPNTFNCFLHRLRGPARAATFLAEAGRSAGIEPRAAAARIELIDLLLLDYAALRAKGVCAKEVNLREDRAADKAGKHVAGAHTTAWSATCAAELRRANGFENRVAAVRVLPAPRDVDGAKFSDALVEARYDGVAWTNGRSNGSLWRGWRTAAHVLSHFERAPMALESAVTRSFMRDRVVECTDEGALFANAYGEPLRVHIARDEAALIATDINLALMGEIGKIELACVARGRGGFLLVAATDGAFVRAKALSAREALRYAMASDEERSSLRLCAPYEPPQVASGVFYGLQQLGSTCPMLEGRRLPAHYDNNQAELDGLILALRRHVALLTGLTVLEVLQRLLLDCEGAMGPAANADEDDCDGADHGAVTWGDGARSGARDLLVIIDSENICDFFERAWRYGDVRRLRGETYGLRMEEALLLRRWLQRLDAEVHTLRLSSHCGFIPNVWADAVANAARLLVFDGEPPLVVRRTLVFLCKVGGAGKTWGPPLTRADQIDGERSAAELDTRLSKKVRALADTCTVQLLIKEGVKVWQIFRRGRAALTEIEELIFLAKEGPASDDEMTGEGRAGRDARAMFEQAQRDLLCAVDGTASPELLEGRLFATPFFDFEGEGLDVTKGQQLFDRRIQGALSIQRGGGYGSQVELTRVGMRHILRNFAQSVLPELGEGVASSTPTEGETLPLCICPACHVECRCDFFHFFECASGISEAARSACCRALEQHATMLDVPSAENGEGEGDLHIELAWARVALLAKRQLGELGRYRRYLAAKALCGAFATPSAASVRAAAMADCWQCESSRQESTAEAAADDDDELDELECEEARPRSEFDYKRLAEARRKFNKWYVGRAIALNTVVIDHLRAEFGNWLERMRRGHAGLRGAYGGDYQRHYTGGRGRVLDEQLCGTFYPTNGSAGVPMSEADFEKGIAAELQSGRFVRVVGGETLVRTHGTADARREELRKKRDEGKERERLRAEEGRFKYARLEQERELGELLERRIERGFEGLSEPDEEESALLADGGRVRALRLMREASDVGARAWLMPDGGEAMRAARATSGANEDEGGACAAPAHMDGDLDETIADDAAALLPQATQMYGAAHEAEEEEDEIDETVRRAPAWHATQQYDGSMAGDDAEVDDVEAVRRCGWPDAQLAESPRGLAARWAACGLEMDDEFTGGPSAAREEVECMSEMAPDDARDELMCSMDVVAEVHAQDAEREQQREGASVGCVMPNGDGAGGDDCEAGRALEGDDGVYMGCEGADGVEQGASMVAREAEDSDEDEGMAGKENVSMQRAEGGGGVTAGIKKKKPKRRAKGTKSQQQRQDGKRPGGAREA</sequence>
<feature type="region of interest" description="Disordered" evidence="1">
    <location>
        <begin position="460"/>
        <end position="489"/>
    </location>
</feature>
<feature type="compositionally biased region" description="Basic residues" evidence="1">
    <location>
        <begin position="3179"/>
        <end position="3190"/>
    </location>
</feature>
<keyword evidence="2" id="KW-0695">RNA-directed DNA polymerase</keyword>
<dbReference type="EMBL" id="JWZX01002316">
    <property type="protein sequence ID" value="KOO29983.1"/>
    <property type="molecule type" value="Genomic_DNA"/>
</dbReference>
<gene>
    <name evidence="2" type="ORF">Ctob_006286</name>
</gene>
<feature type="region of interest" description="Disordered" evidence="1">
    <location>
        <begin position="514"/>
        <end position="534"/>
    </location>
</feature>
<evidence type="ECO:0000313" key="2">
    <source>
        <dbReference type="EMBL" id="KOO29983.1"/>
    </source>
</evidence>
<reference evidence="3" key="1">
    <citation type="journal article" date="2015" name="PLoS Genet.">
        <title>Genome Sequence and Transcriptome Analyses of Chrysochromulina tobin: Metabolic Tools for Enhanced Algal Fitness in the Prominent Order Prymnesiales (Haptophyceae).</title>
        <authorList>
            <person name="Hovde B.T."/>
            <person name="Deodato C.R."/>
            <person name="Hunsperger H.M."/>
            <person name="Ryken S.A."/>
            <person name="Yost W."/>
            <person name="Jha R.K."/>
            <person name="Patterson J."/>
            <person name="Monnat R.J. Jr."/>
            <person name="Barlow S.B."/>
            <person name="Starkenburg S.R."/>
            <person name="Cattolico R.A."/>
        </authorList>
    </citation>
    <scope>NUCLEOTIDE SEQUENCE</scope>
    <source>
        <strain evidence="3">CCMP291</strain>
    </source>
</reference>
<keyword evidence="2" id="KW-0548">Nucleotidyltransferase</keyword>
<dbReference type="GO" id="GO:0003964">
    <property type="term" value="F:RNA-directed DNA polymerase activity"/>
    <property type="evidence" value="ECO:0007669"/>
    <property type="project" value="UniProtKB-KW"/>
</dbReference>
<keyword evidence="2" id="KW-0808">Transferase</keyword>
<feature type="compositionally biased region" description="Low complexity" evidence="1">
    <location>
        <begin position="479"/>
        <end position="489"/>
    </location>
</feature>